<dbReference type="PANTHER" id="PTHR19321:SF0">
    <property type="entry name" value="65-KDA MICROTUBULE-ASSOCIATED PROTEIN 6"/>
    <property type="match status" value="1"/>
</dbReference>
<dbReference type="EMBL" id="LFYR01000728">
    <property type="protein sequence ID" value="KMZ70450.1"/>
    <property type="molecule type" value="Genomic_DNA"/>
</dbReference>
<dbReference type="Pfam" id="PF03999">
    <property type="entry name" value="MAP65_ASE1"/>
    <property type="match status" value="1"/>
</dbReference>
<dbReference type="GO" id="GO:0000226">
    <property type="term" value="P:microtubule cytoskeleton organization"/>
    <property type="evidence" value="ECO:0000318"/>
    <property type="project" value="GO_Central"/>
</dbReference>
<comment type="similarity">
    <text evidence="1">Belongs to the MAP65/ASE1 family.</text>
</comment>
<protein>
    <submittedName>
        <fullName evidence="5">Microtubule associated protein family protein, putative, expressed</fullName>
    </submittedName>
</protein>
<gene>
    <name evidence="5" type="ORF">ZOSMA_19G00320</name>
</gene>
<evidence type="ECO:0000256" key="4">
    <source>
        <dbReference type="SAM" id="MobiDB-lite"/>
    </source>
</evidence>
<dbReference type="GO" id="GO:0008017">
    <property type="term" value="F:microtubule binding"/>
    <property type="evidence" value="ECO:0000318"/>
    <property type="project" value="GO_Central"/>
</dbReference>
<feature type="compositionally biased region" description="Polar residues" evidence="4">
    <location>
        <begin position="499"/>
        <end position="509"/>
    </location>
</feature>
<dbReference type="GO" id="GO:0005874">
    <property type="term" value="C:microtubule"/>
    <property type="evidence" value="ECO:0007669"/>
    <property type="project" value="UniProtKB-KW"/>
</dbReference>
<dbReference type="PANTHER" id="PTHR19321">
    <property type="entry name" value="PROTEIN REGULATOR OF CYTOKINESIS 1 PRC1-RELATED"/>
    <property type="match status" value="1"/>
</dbReference>
<dbReference type="InterPro" id="IPR007145">
    <property type="entry name" value="MAP65_Ase1_PRC1"/>
</dbReference>
<dbReference type="AlphaFoldDB" id="A0A0K9PQC8"/>
<dbReference type="Gene3D" id="1.20.58.1520">
    <property type="match status" value="1"/>
</dbReference>
<proteinExistence type="inferred from homology"/>
<dbReference type="GO" id="GO:0005819">
    <property type="term" value="C:spindle"/>
    <property type="evidence" value="ECO:0000318"/>
    <property type="project" value="GO_Central"/>
</dbReference>
<dbReference type="Proteomes" id="UP000036987">
    <property type="component" value="Unassembled WGS sequence"/>
</dbReference>
<name>A0A0K9PQC8_ZOSMR</name>
<evidence type="ECO:0000313" key="6">
    <source>
        <dbReference type="Proteomes" id="UP000036987"/>
    </source>
</evidence>
<dbReference type="STRING" id="29655.A0A0K9PQC8"/>
<sequence>MVGGAVGVRRRCSAALTMETSCGALLSELELIWRDIGETEAEKDRMMMEIEKECKQIYKTKIDQANDARSHLRHTIAAKEADLSILKASLGDHTTTLPYASEEDMPLKAKLAVLAPHLEELQLEKRERARLLSEITLQIENINLDISGRCEDLKEEEDLSMRKINEYQEKLRTLQKDKSDRVCKVLEYVNEVHCLCGVLGMDFREKLDDVHPGLNDSNTPQTFTNISNNILEGLSRTIEKLKTEKKSRAFKLRELVELLDELWNLMNTQKQERRVFSKFTVVSSLSDDDITDSGVLSLESLRQVETEIKRLSELKAGRMKQLVFDKRMELVEICRWAHIEPDNSTTPEKINGLIDAGLVDPCQLLDNIENQIGKAREEFTSRKDIMEGVGKWISACEEEKWLEDYTQDDNRYRPGRGAHLNLKRAEKARITITKIPGIMNSLMNRIHAWEEKRSKPFIYDGDRLISVLEDYKLSRPQKEEENKRYRDQKKLQGRLDRSSIPTPKRSNSLGRRPSTSTNGSMGTTTPRRNSSGSSSSTTDHPFLTPRSRSYSGRTQRSSIATPLSFAGLLKGNIETMSSSFATSISVCSSSELDSPPPLH</sequence>
<feature type="compositionally biased region" description="Basic and acidic residues" evidence="4">
    <location>
        <begin position="477"/>
        <end position="497"/>
    </location>
</feature>
<evidence type="ECO:0000256" key="2">
    <source>
        <dbReference type="ARBA" id="ARBA00022701"/>
    </source>
</evidence>
<dbReference type="OMA" id="GMDFANT"/>
<feature type="coiled-coil region" evidence="3">
    <location>
        <begin position="150"/>
        <end position="177"/>
    </location>
</feature>
<feature type="compositionally biased region" description="Polar residues" evidence="4">
    <location>
        <begin position="546"/>
        <end position="557"/>
    </location>
</feature>
<organism evidence="5 6">
    <name type="scientific">Zostera marina</name>
    <name type="common">Eelgrass</name>
    <dbReference type="NCBI Taxonomy" id="29655"/>
    <lineage>
        <taxon>Eukaryota</taxon>
        <taxon>Viridiplantae</taxon>
        <taxon>Streptophyta</taxon>
        <taxon>Embryophyta</taxon>
        <taxon>Tracheophyta</taxon>
        <taxon>Spermatophyta</taxon>
        <taxon>Magnoliopsida</taxon>
        <taxon>Liliopsida</taxon>
        <taxon>Zosteraceae</taxon>
        <taxon>Zostera</taxon>
    </lineage>
</organism>
<keyword evidence="2" id="KW-0493">Microtubule</keyword>
<feature type="compositionally biased region" description="Low complexity" evidence="4">
    <location>
        <begin position="514"/>
        <end position="538"/>
    </location>
</feature>
<feature type="region of interest" description="Disordered" evidence="4">
    <location>
        <begin position="477"/>
        <end position="557"/>
    </location>
</feature>
<evidence type="ECO:0000313" key="5">
    <source>
        <dbReference type="EMBL" id="KMZ70450.1"/>
    </source>
</evidence>
<dbReference type="OrthoDB" id="642895at2759"/>
<evidence type="ECO:0000256" key="3">
    <source>
        <dbReference type="SAM" id="Coils"/>
    </source>
</evidence>
<keyword evidence="6" id="KW-1185">Reference proteome</keyword>
<evidence type="ECO:0000256" key="1">
    <source>
        <dbReference type="ARBA" id="ARBA00006187"/>
    </source>
</evidence>
<keyword evidence="3" id="KW-0175">Coiled coil</keyword>
<reference evidence="6" key="1">
    <citation type="journal article" date="2016" name="Nature">
        <title>The genome of the seagrass Zostera marina reveals angiosperm adaptation to the sea.</title>
        <authorList>
            <person name="Olsen J.L."/>
            <person name="Rouze P."/>
            <person name="Verhelst B."/>
            <person name="Lin Y.-C."/>
            <person name="Bayer T."/>
            <person name="Collen J."/>
            <person name="Dattolo E."/>
            <person name="De Paoli E."/>
            <person name="Dittami S."/>
            <person name="Maumus F."/>
            <person name="Michel G."/>
            <person name="Kersting A."/>
            <person name="Lauritano C."/>
            <person name="Lohaus R."/>
            <person name="Toepel M."/>
            <person name="Tonon T."/>
            <person name="Vanneste K."/>
            <person name="Amirebrahimi M."/>
            <person name="Brakel J."/>
            <person name="Bostroem C."/>
            <person name="Chovatia M."/>
            <person name="Grimwood J."/>
            <person name="Jenkins J.W."/>
            <person name="Jueterbock A."/>
            <person name="Mraz A."/>
            <person name="Stam W.T."/>
            <person name="Tice H."/>
            <person name="Bornberg-Bauer E."/>
            <person name="Green P.J."/>
            <person name="Pearson G.A."/>
            <person name="Procaccini G."/>
            <person name="Duarte C.M."/>
            <person name="Schmutz J."/>
            <person name="Reusch T.B.H."/>
            <person name="Van de Peer Y."/>
        </authorList>
    </citation>
    <scope>NUCLEOTIDE SEQUENCE [LARGE SCALE GENOMIC DNA]</scope>
    <source>
        <strain evidence="6">cv. Finnish</strain>
    </source>
</reference>
<comment type="caution">
    <text evidence="5">The sequence shown here is derived from an EMBL/GenBank/DDBJ whole genome shotgun (WGS) entry which is preliminary data.</text>
</comment>
<accession>A0A0K9PQC8</accession>
<dbReference type="GO" id="GO:0005737">
    <property type="term" value="C:cytoplasm"/>
    <property type="evidence" value="ECO:0000318"/>
    <property type="project" value="GO_Central"/>
</dbReference>